<reference evidence="2" key="1">
    <citation type="submission" date="2025-08" db="UniProtKB">
        <authorList>
            <consortium name="RefSeq"/>
        </authorList>
    </citation>
    <scope>IDENTIFICATION</scope>
    <source>
        <tissue evidence="2">Muscle</tissue>
    </source>
</reference>
<dbReference type="Proteomes" id="UP000504627">
    <property type="component" value="Unplaced"/>
</dbReference>
<organism evidence="1 2">
    <name type="scientific">Pipra filicauda</name>
    <name type="common">Wire-tailed manakin</name>
    <dbReference type="NCBI Taxonomy" id="649802"/>
    <lineage>
        <taxon>Eukaryota</taxon>
        <taxon>Metazoa</taxon>
        <taxon>Chordata</taxon>
        <taxon>Craniata</taxon>
        <taxon>Vertebrata</taxon>
        <taxon>Euteleostomi</taxon>
        <taxon>Archelosauria</taxon>
        <taxon>Archosauria</taxon>
        <taxon>Dinosauria</taxon>
        <taxon>Saurischia</taxon>
        <taxon>Theropoda</taxon>
        <taxon>Coelurosauria</taxon>
        <taxon>Aves</taxon>
        <taxon>Neognathae</taxon>
        <taxon>Neoaves</taxon>
        <taxon>Telluraves</taxon>
        <taxon>Australaves</taxon>
        <taxon>Passeriformes</taxon>
        <taxon>Pipridae</taxon>
        <taxon>Pipra</taxon>
    </lineage>
</organism>
<gene>
    <name evidence="2" type="primary">LOC113983089</name>
</gene>
<accession>A0A6J2FX08</accession>
<evidence type="ECO:0000313" key="2">
    <source>
        <dbReference type="RefSeq" id="XP_027567670.1"/>
    </source>
</evidence>
<dbReference type="InParanoid" id="A0A6J2FX08"/>
<keyword evidence="1" id="KW-1185">Reference proteome</keyword>
<protein>
    <submittedName>
        <fullName evidence="2">Uncharacterized protein LOC113983089</fullName>
    </submittedName>
</protein>
<sequence length="203" mass="21909">MPRGMEPKPRLYQHQLQPAELISGSGWALGGPWWLQPQLKAMSSLPIYRQQIPPSLCAPGGGQGWRSSQRGVGSTAAECHPSTVWAAGMEPGPPGPPGPPRVKAADGCAWQSLLCLRPPRPKRKVAYSAYMHKLLNQTWSSGDSCWVVSALAGLGGLRLLGDVALEAARLSRGSRRSRPGRREVLLAMKLVLLQELYKPPPGP</sequence>
<evidence type="ECO:0000313" key="1">
    <source>
        <dbReference type="Proteomes" id="UP000504627"/>
    </source>
</evidence>
<dbReference type="GeneID" id="113983089"/>
<name>A0A6J2FX08_9PASS</name>
<proteinExistence type="predicted"/>
<dbReference type="AlphaFoldDB" id="A0A6J2FX08"/>
<dbReference type="RefSeq" id="XP_027567670.1">
    <property type="nucleotide sequence ID" value="XM_027711869.2"/>
</dbReference>